<dbReference type="PANTHER" id="PTHR19288:SF46">
    <property type="entry name" value="HALOACID DEHALOGENASE-LIKE HYDROLASE DOMAIN-CONTAINING PROTEIN 2"/>
    <property type="match status" value="1"/>
</dbReference>
<protein>
    <submittedName>
        <fullName evidence="1">Hydrolase</fullName>
    </submittedName>
</protein>
<dbReference type="InterPro" id="IPR036412">
    <property type="entry name" value="HAD-like_sf"/>
</dbReference>
<keyword evidence="1" id="KW-0378">Hydrolase</keyword>
<dbReference type="InterPro" id="IPR023214">
    <property type="entry name" value="HAD_sf"/>
</dbReference>
<evidence type="ECO:0000313" key="1">
    <source>
        <dbReference type="EMBL" id="OUS44777.1"/>
    </source>
</evidence>
<accession>A0A1Y5I7U3</accession>
<sequence>MPYAFATPRSEEIANMGRSAKGFLVDWDGCCALGDTLVPEAADFLRANQTRTAIVSNNSTCTPDDFLHILACNEIQLERNQVILAGMEALKRATGFAGAKVMVLGDPHMRGTAKKMGIDLTQEAADVVVLLRDVRFTYRRLERAVNSLSNGGHLIVANPDQTHPGKDGGIKPETGALLAAIRACVKLDETKIDVVGKPSPHLFQMGCQALDLSPDQVVMLGGPDLRQITGCV</sequence>
<dbReference type="AlphaFoldDB" id="A0A1Y5I7U3"/>
<name>A0A1Y5I7U3_OSTTA</name>
<dbReference type="Proteomes" id="UP000195557">
    <property type="component" value="Unassembled WGS sequence"/>
</dbReference>
<dbReference type="GO" id="GO:0016791">
    <property type="term" value="F:phosphatase activity"/>
    <property type="evidence" value="ECO:0007669"/>
    <property type="project" value="TreeGrafter"/>
</dbReference>
<dbReference type="Pfam" id="PF13344">
    <property type="entry name" value="Hydrolase_6"/>
    <property type="match status" value="1"/>
</dbReference>
<dbReference type="EMBL" id="KZ155802">
    <property type="protein sequence ID" value="OUS44777.1"/>
    <property type="molecule type" value="Genomic_DNA"/>
</dbReference>
<reference evidence="1" key="1">
    <citation type="submission" date="2017-04" db="EMBL/GenBank/DDBJ databases">
        <title>Population genomics of picophytoplankton unveils novel chromosome hypervariability.</title>
        <authorList>
            <consortium name="DOE Joint Genome Institute"/>
            <person name="Blanc-Mathieu R."/>
            <person name="Krasovec M."/>
            <person name="Hebrard M."/>
            <person name="Yau S."/>
            <person name="Desgranges E."/>
            <person name="Martin J."/>
            <person name="Schackwitz W."/>
            <person name="Kuo A."/>
            <person name="Salin G."/>
            <person name="Donnadieu C."/>
            <person name="Desdevises Y."/>
            <person name="Sanchez-Ferandin S."/>
            <person name="Moreau H."/>
            <person name="Rivals E."/>
            <person name="Grigoriev I.V."/>
            <person name="Grimsley N."/>
            <person name="Eyre-Walker A."/>
            <person name="Piganeau G."/>
        </authorList>
    </citation>
    <scope>NUCLEOTIDE SEQUENCE [LARGE SCALE GENOMIC DNA]</scope>
    <source>
        <strain evidence="1">RCC 1115</strain>
    </source>
</reference>
<proteinExistence type="predicted"/>
<gene>
    <name evidence="1" type="ORF">BE221DRAFT_148488</name>
</gene>
<dbReference type="GO" id="GO:0005737">
    <property type="term" value="C:cytoplasm"/>
    <property type="evidence" value="ECO:0007669"/>
    <property type="project" value="TreeGrafter"/>
</dbReference>
<dbReference type="Gene3D" id="3.40.50.1000">
    <property type="entry name" value="HAD superfamily/HAD-like"/>
    <property type="match status" value="2"/>
</dbReference>
<dbReference type="SUPFAM" id="SSF56784">
    <property type="entry name" value="HAD-like"/>
    <property type="match status" value="1"/>
</dbReference>
<dbReference type="PANTHER" id="PTHR19288">
    <property type="entry name" value="4-NITROPHENYLPHOSPHATASE-RELATED"/>
    <property type="match status" value="1"/>
</dbReference>
<dbReference type="InterPro" id="IPR006357">
    <property type="entry name" value="HAD-SF_hydro_IIA"/>
</dbReference>
<organism evidence="1">
    <name type="scientific">Ostreococcus tauri</name>
    <name type="common">Marine green alga</name>
    <dbReference type="NCBI Taxonomy" id="70448"/>
    <lineage>
        <taxon>Eukaryota</taxon>
        <taxon>Viridiplantae</taxon>
        <taxon>Chlorophyta</taxon>
        <taxon>Mamiellophyceae</taxon>
        <taxon>Mamiellales</taxon>
        <taxon>Bathycoccaceae</taxon>
        <taxon>Ostreococcus</taxon>
    </lineage>
</organism>